<dbReference type="Pfam" id="PF12937">
    <property type="entry name" value="F-box-like"/>
    <property type="match status" value="1"/>
</dbReference>
<protein>
    <recommendedName>
        <fullName evidence="1">F-box domain-containing protein</fullName>
    </recommendedName>
</protein>
<evidence type="ECO:0000313" key="2">
    <source>
        <dbReference type="EMBL" id="KDQ10502.1"/>
    </source>
</evidence>
<dbReference type="HOGENOM" id="CLU_510875_0_0_1"/>
<dbReference type="OrthoDB" id="2269034at2759"/>
<evidence type="ECO:0000313" key="3">
    <source>
        <dbReference type="Proteomes" id="UP000027195"/>
    </source>
</evidence>
<dbReference type="InParanoid" id="A0A067MF54"/>
<dbReference type="SUPFAM" id="SSF52047">
    <property type="entry name" value="RNI-like"/>
    <property type="match status" value="1"/>
</dbReference>
<accession>A0A067MF54</accession>
<evidence type="ECO:0000259" key="1">
    <source>
        <dbReference type="Pfam" id="PF12937"/>
    </source>
</evidence>
<keyword evidence="3" id="KW-1185">Reference proteome</keyword>
<feature type="domain" description="F-box" evidence="1">
    <location>
        <begin position="49"/>
        <end position="96"/>
    </location>
</feature>
<name>A0A067MF54_BOTB1</name>
<dbReference type="EMBL" id="KL198067">
    <property type="protein sequence ID" value="KDQ10502.1"/>
    <property type="molecule type" value="Genomic_DNA"/>
</dbReference>
<dbReference type="InterPro" id="IPR036047">
    <property type="entry name" value="F-box-like_dom_sf"/>
</dbReference>
<dbReference type="InterPro" id="IPR032675">
    <property type="entry name" value="LRR_dom_sf"/>
</dbReference>
<dbReference type="SUPFAM" id="SSF81383">
    <property type="entry name" value="F-box domain"/>
    <property type="match status" value="1"/>
</dbReference>
<dbReference type="Proteomes" id="UP000027195">
    <property type="component" value="Unassembled WGS sequence"/>
</dbReference>
<proteinExistence type="predicted"/>
<dbReference type="AlphaFoldDB" id="A0A067MF54"/>
<dbReference type="InterPro" id="IPR001810">
    <property type="entry name" value="F-box_dom"/>
</dbReference>
<organism evidence="2 3">
    <name type="scientific">Botryobasidium botryosum (strain FD-172 SS1)</name>
    <dbReference type="NCBI Taxonomy" id="930990"/>
    <lineage>
        <taxon>Eukaryota</taxon>
        <taxon>Fungi</taxon>
        <taxon>Dikarya</taxon>
        <taxon>Basidiomycota</taxon>
        <taxon>Agaricomycotina</taxon>
        <taxon>Agaricomycetes</taxon>
        <taxon>Cantharellales</taxon>
        <taxon>Botryobasidiaceae</taxon>
        <taxon>Botryobasidium</taxon>
    </lineage>
</organism>
<reference evidence="3" key="1">
    <citation type="journal article" date="2014" name="Proc. Natl. Acad. Sci. U.S.A.">
        <title>Extensive sampling of basidiomycete genomes demonstrates inadequacy of the white-rot/brown-rot paradigm for wood decay fungi.</title>
        <authorList>
            <person name="Riley R."/>
            <person name="Salamov A.A."/>
            <person name="Brown D.W."/>
            <person name="Nagy L.G."/>
            <person name="Floudas D."/>
            <person name="Held B.W."/>
            <person name="Levasseur A."/>
            <person name="Lombard V."/>
            <person name="Morin E."/>
            <person name="Otillar R."/>
            <person name="Lindquist E.A."/>
            <person name="Sun H."/>
            <person name="LaButti K.M."/>
            <person name="Schmutz J."/>
            <person name="Jabbour D."/>
            <person name="Luo H."/>
            <person name="Baker S.E."/>
            <person name="Pisabarro A.G."/>
            <person name="Walton J.D."/>
            <person name="Blanchette R.A."/>
            <person name="Henrissat B."/>
            <person name="Martin F."/>
            <person name="Cullen D."/>
            <person name="Hibbett D.S."/>
            <person name="Grigoriev I.V."/>
        </authorList>
    </citation>
    <scope>NUCLEOTIDE SEQUENCE [LARGE SCALE GENOMIC DNA]</scope>
    <source>
        <strain evidence="3">FD-172 SS1</strain>
    </source>
</reference>
<dbReference type="Gene3D" id="3.80.10.10">
    <property type="entry name" value="Ribonuclease Inhibitor"/>
    <property type="match status" value="1"/>
</dbReference>
<gene>
    <name evidence="2" type="ORF">BOTBODRAFT_493055</name>
</gene>
<dbReference type="Gene3D" id="1.20.1280.50">
    <property type="match status" value="1"/>
</dbReference>
<sequence length="533" mass="59120">MCEFNKGFRYPWGGVLRPPVRGTAMSRLLNYTAVDDYTGYPQSSIGGVELPNELFDYIFLLGTNGGRDTRFALRVSQVCRHWRNLALTSARLWAHIQLQPSKLLVHPLDTDTVLGQCAAQLARARGAPLSLRLALADTDLPAASDADADLVAKLTSLCLCLRVVTHALPRLRALELEIGWCASFVLGYGFARQVLAKIEEGPTPWLEEVEIHLHGLRLDRVLDLPVSRWTCTPKATPRLKSVSVVGARLDVPLPHLDVDGNVDADDGMFENVERLQYAPSRIQSDRLLCDLSLFPNLTTLAMSISEKYTVGVADAAVLCLERLEVLSVCFVDGERSITTFSRLWELLSLPRLHTLELDSPRNFILEEPAAFVACLRNSASTLSRLERFCISRISMGHRYHRDLFRAMPNLIYLRLYPDVMADDRLIIQGLSLPIDGSALPCPNLEEIVVGSEEVSLMGLASLLLVRARRGGSSLCRVSTPRWKEFAQKYGEAKSALYPGIKVTSCDLDSEGYGESIRRYYTSSLLSLPSNSSG</sequence>